<dbReference type="Proteomes" id="UP000187283">
    <property type="component" value="Unassembled WGS sequence"/>
</dbReference>
<dbReference type="GO" id="GO:0006635">
    <property type="term" value="P:fatty acid beta-oxidation"/>
    <property type="evidence" value="ECO:0007669"/>
    <property type="project" value="TreeGrafter"/>
</dbReference>
<dbReference type="Pfam" id="PF00108">
    <property type="entry name" value="Thiolase_N"/>
    <property type="match status" value="1"/>
</dbReference>
<dbReference type="STRING" id="133412.A0A1R1XLI7"/>
<keyword evidence="3 9" id="KW-0808">Transferase</keyword>
<evidence type="ECO:0000313" key="10">
    <source>
        <dbReference type="Proteomes" id="UP000187283"/>
    </source>
</evidence>
<dbReference type="PROSITE" id="PS00170">
    <property type="entry name" value="CSA_PPIASE_1"/>
    <property type="match status" value="1"/>
</dbReference>
<evidence type="ECO:0000256" key="5">
    <source>
        <dbReference type="ARBA" id="ARBA00022958"/>
    </source>
</evidence>
<dbReference type="PROSITE" id="PS00737">
    <property type="entry name" value="THIOLASE_2"/>
    <property type="match status" value="1"/>
</dbReference>
<dbReference type="OrthoDB" id="5404651at2759"/>
<keyword evidence="5" id="KW-0630">Potassium</keyword>
<feature type="domain" description="PPIase cyclophilin-type" evidence="8">
    <location>
        <begin position="385"/>
        <end position="535"/>
    </location>
</feature>
<dbReference type="GO" id="GO:0003755">
    <property type="term" value="F:peptidyl-prolyl cis-trans isomerase activity"/>
    <property type="evidence" value="ECO:0007669"/>
    <property type="project" value="UniProtKB-EC"/>
</dbReference>
<dbReference type="SUPFAM" id="SSF53901">
    <property type="entry name" value="Thiolase-like"/>
    <property type="match status" value="2"/>
</dbReference>
<feature type="compositionally biased region" description="Basic and acidic residues" evidence="7">
    <location>
        <begin position="717"/>
        <end position="728"/>
    </location>
</feature>
<comment type="similarity">
    <text evidence="2">Belongs to the thiolase-like superfamily. Thiolase family.</text>
</comment>
<keyword evidence="10" id="KW-1185">Reference proteome</keyword>
<dbReference type="GO" id="GO:0006457">
    <property type="term" value="P:protein folding"/>
    <property type="evidence" value="ECO:0007669"/>
    <property type="project" value="InterPro"/>
</dbReference>
<dbReference type="CDD" id="cd00751">
    <property type="entry name" value="thiolase"/>
    <property type="match status" value="1"/>
</dbReference>
<dbReference type="PANTHER" id="PTHR18919:SF156">
    <property type="entry name" value="ACETYL-COA ACETYLTRANSFERASE, MITOCHONDRIAL"/>
    <property type="match status" value="1"/>
</dbReference>
<evidence type="ECO:0000256" key="6">
    <source>
        <dbReference type="ARBA" id="ARBA00023315"/>
    </source>
</evidence>
<comment type="caution">
    <text evidence="9">The sequence shown here is derived from an EMBL/GenBank/DDBJ whole genome shotgun (WGS) entry which is preliminary data.</text>
</comment>
<organism evidence="9 10">
    <name type="scientific">Smittium culicis</name>
    <dbReference type="NCBI Taxonomy" id="133412"/>
    <lineage>
        <taxon>Eukaryota</taxon>
        <taxon>Fungi</taxon>
        <taxon>Fungi incertae sedis</taxon>
        <taxon>Zoopagomycota</taxon>
        <taxon>Kickxellomycotina</taxon>
        <taxon>Harpellomycetes</taxon>
        <taxon>Harpellales</taxon>
        <taxon>Legeriomycetaceae</taxon>
        <taxon>Smittium</taxon>
    </lineage>
</organism>
<dbReference type="PRINTS" id="PR00153">
    <property type="entry name" value="CSAPPISMRASE"/>
</dbReference>
<dbReference type="Gene3D" id="2.40.100.10">
    <property type="entry name" value="Cyclophilin-like"/>
    <property type="match status" value="1"/>
</dbReference>
<reference evidence="9 10" key="1">
    <citation type="submission" date="2017-01" db="EMBL/GenBank/DDBJ databases">
        <authorList>
            <person name="Mah S.A."/>
            <person name="Swanson W.J."/>
            <person name="Moy G.W."/>
            <person name="Vacquier V.D."/>
        </authorList>
    </citation>
    <scope>NUCLEOTIDE SEQUENCE [LARGE SCALE GENOMIC DNA]</scope>
    <source>
        <strain evidence="9 10">GSMNP</strain>
    </source>
</reference>
<comment type="catalytic activity">
    <reaction evidence="1">
        <text>[protein]-peptidylproline (omega=180) = [protein]-peptidylproline (omega=0)</text>
        <dbReference type="Rhea" id="RHEA:16237"/>
        <dbReference type="Rhea" id="RHEA-COMP:10747"/>
        <dbReference type="Rhea" id="RHEA-COMP:10748"/>
        <dbReference type="ChEBI" id="CHEBI:83833"/>
        <dbReference type="ChEBI" id="CHEBI:83834"/>
        <dbReference type="EC" id="5.2.1.8"/>
    </reaction>
</comment>
<dbReference type="EMBL" id="LSSN01002660">
    <property type="protein sequence ID" value="OMJ15478.1"/>
    <property type="molecule type" value="Genomic_DNA"/>
</dbReference>
<dbReference type="Gene3D" id="3.40.47.10">
    <property type="match status" value="2"/>
</dbReference>
<name>A0A1R1XLI7_9FUNG</name>
<dbReference type="GO" id="GO:0003985">
    <property type="term" value="F:acetyl-CoA C-acetyltransferase activity"/>
    <property type="evidence" value="ECO:0007669"/>
    <property type="project" value="TreeGrafter"/>
</dbReference>
<dbReference type="InterPro" id="IPR020616">
    <property type="entry name" value="Thiolase_N"/>
</dbReference>
<dbReference type="InterPro" id="IPR020613">
    <property type="entry name" value="Thiolase_CS"/>
</dbReference>
<dbReference type="NCBIfam" id="TIGR01930">
    <property type="entry name" value="AcCoA-C-Actrans"/>
    <property type="match status" value="1"/>
</dbReference>
<accession>A0A1R1XLI7</accession>
<keyword evidence="4" id="KW-0479">Metal-binding</keyword>
<proteinExistence type="inferred from homology"/>
<evidence type="ECO:0000313" key="9">
    <source>
        <dbReference type="EMBL" id="OMJ15478.1"/>
    </source>
</evidence>
<dbReference type="InterPro" id="IPR016039">
    <property type="entry name" value="Thiolase-like"/>
</dbReference>
<dbReference type="PROSITE" id="PS50072">
    <property type="entry name" value="CSA_PPIASE_2"/>
    <property type="match status" value="1"/>
</dbReference>
<evidence type="ECO:0000256" key="2">
    <source>
        <dbReference type="ARBA" id="ARBA00010982"/>
    </source>
</evidence>
<feature type="region of interest" description="Disordered" evidence="7">
    <location>
        <begin position="609"/>
        <end position="742"/>
    </location>
</feature>
<dbReference type="SUPFAM" id="SSF50891">
    <property type="entry name" value="Cyclophilin-like"/>
    <property type="match status" value="1"/>
</dbReference>
<feature type="compositionally biased region" description="Polar residues" evidence="7">
    <location>
        <begin position="685"/>
        <end position="701"/>
    </location>
</feature>
<evidence type="ECO:0000259" key="8">
    <source>
        <dbReference type="PROSITE" id="PS50072"/>
    </source>
</evidence>
<dbReference type="InterPro" id="IPR020615">
    <property type="entry name" value="Thiolase_acyl_enz_int_AS"/>
</dbReference>
<gene>
    <name evidence="9" type="ORF">AYI70_g7243</name>
</gene>
<dbReference type="Pfam" id="PF00160">
    <property type="entry name" value="Pro_isomerase"/>
    <property type="match status" value="1"/>
</dbReference>
<feature type="compositionally biased region" description="Basic and acidic residues" evidence="7">
    <location>
        <begin position="628"/>
        <end position="652"/>
    </location>
</feature>
<feature type="compositionally biased region" description="Polar residues" evidence="7">
    <location>
        <begin position="609"/>
        <end position="621"/>
    </location>
</feature>
<dbReference type="GO" id="GO:0005739">
    <property type="term" value="C:mitochondrion"/>
    <property type="evidence" value="ECO:0007669"/>
    <property type="project" value="TreeGrafter"/>
</dbReference>
<dbReference type="PANTHER" id="PTHR18919">
    <property type="entry name" value="ACETYL-COA C-ACYLTRANSFERASE"/>
    <property type="match status" value="1"/>
</dbReference>
<sequence>MNKVFITSAVRTPTGSFLGALKSLSATNLGSIAIRAALERSKITGDKVNEVYMGQVLQGGEGQAPSTQASLAAGIPTAVPSTTINKVCASGMKSIMLAAQNVQLGISPIMVAGGMESMSNVPFSSKRGLTFGNSVLKDLLIHDGLTDPGSKMLMGNCVEISAKKHGITREMQDKFAIDSYTRSQKSVANSLFEQEMVPVTIKSKKGPIVVCEDEEIKNFRPEKFPTLKPTFEKDGTITPANASKLSDGSSALVLMDEASINKINSTSSGNSEQVAPLARIVSYADASTEPIDFASAPALAIPTALLRANLSVADIAAWELNEAFSAVPLIAAKVLGLPYELINQKGGAVSLGHPLGSSGSRIVVTLIHSLKPGEYGCAAICNGGGETSSGDLEIELWPKEAPKAVRNFVQLCMEGYYDNTIFHRVVPGFVIQGGDPTGTGLGGESIYGDPFPIEPHSRLRFVRRGLVAMASNDEKENASQFFITLGVTPELAGNATIFGTIVGDSIYNALKLAEGEVDPETERPQYPKKVLNARVLTNPFNDIVPRITSSERKAMQTRSTINKKPISTKIPKKKLKTLLSFNLDEVTNDSDEDNNNGMKNKTKIISIHDTINNSNNRNVPKTPQDEDTSSKLDRLKSKISKKDKSNVDKDISVSKPPLSTTNIEIQNDSISESNLPLNDIDEPKSNMNRNSPHSTTKNENSIEIGLRKPPSSATLPDIKKSSEKDVESIAKSSNSVSNEKKSKLYDGKSLLSEQLNKYKKPAKLPVNSNFGSGSKIDKESLLMDKLKSFKKLIKSSSSAPTQDLSSNSDSVGSSKPAVCKLHLLVNCKSCLQEEKSFAVTDTNILSKNNDSGSKRGWLGHKLNFKESAYKPESYFKANDYEVIDPREQTQKYKSKKRKS</sequence>
<dbReference type="InterPro" id="IPR002130">
    <property type="entry name" value="Cyclophilin-type_PPIase_dom"/>
</dbReference>
<evidence type="ECO:0000256" key="3">
    <source>
        <dbReference type="ARBA" id="ARBA00022679"/>
    </source>
</evidence>
<dbReference type="InterPro" id="IPR020892">
    <property type="entry name" value="Cyclophilin-type_PPIase_CS"/>
</dbReference>
<keyword evidence="6" id="KW-0012">Acyltransferase</keyword>
<evidence type="ECO:0000256" key="4">
    <source>
        <dbReference type="ARBA" id="ARBA00022723"/>
    </source>
</evidence>
<dbReference type="GO" id="GO:0046872">
    <property type="term" value="F:metal ion binding"/>
    <property type="evidence" value="ECO:0007669"/>
    <property type="project" value="UniProtKB-KW"/>
</dbReference>
<evidence type="ECO:0000256" key="7">
    <source>
        <dbReference type="SAM" id="MobiDB-lite"/>
    </source>
</evidence>
<protein>
    <submittedName>
        <fullName evidence="9">Acetyl-CoA acetyltransferase A, mitochondrial</fullName>
    </submittedName>
</protein>
<dbReference type="AlphaFoldDB" id="A0A1R1XLI7"/>
<dbReference type="PROSITE" id="PS00098">
    <property type="entry name" value="THIOLASE_1"/>
    <property type="match status" value="1"/>
</dbReference>
<feature type="compositionally biased region" description="Polar residues" evidence="7">
    <location>
        <begin position="657"/>
        <end position="676"/>
    </location>
</feature>
<evidence type="ECO:0000256" key="1">
    <source>
        <dbReference type="ARBA" id="ARBA00000971"/>
    </source>
</evidence>
<dbReference type="InterPro" id="IPR029000">
    <property type="entry name" value="Cyclophilin-like_dom_sf"/>
</dbReference>
<dbReference type="InterPro" id="IPR002155">
    <property type="entry name" value="Thiolase"/>
</dbReference>